<comment type="caution">
    <text evidence="7">The sequence shown here is derived from an EMBL/GenBank/DDBJ whole genome shotgun (WGS) entry which is preliminary data.</text>
</comment>
<proteinExistence type="predicted"/>
<sequence length="1361" mass="155591">MEFLRKYCRASTAVSRCRTRSRQQPMMLGEIQRCLKDKIGNNLKNITRAFRLFDHNQDGKIQRHELRRILDCYCVPLSDQEFHRLWSHYSPNKGGTISYREFLEKLGIDCENYRNLGCQESVKSVLNWEAVNQDNKRRQEEAWTPADRALPSRELTLDQIQIVFLKKMRMHYGDVWRGLQAFDVTRSGFVSQEDLKSVLSNFLFPMSDVTFQGLVSRFGVSTTELVPWTQFLAQFRDLAQRDEQMPNARGDPIQGLSSEQSDSRAVQQKQQDVEEVYPLLKRAFLMLDAGEDGKVTRAEIRRVMEGPAFRLTDRQLKELMILLDPEHTGIIQCQRILEILQPREGTPVETKKQSTTQETSKTESPAETPAWSTVEGLLRDKLSEHLTLVMEELACYDHGQNGTVHQEELRKAIQSYGLPLSDSHFHRLCEPCMDSGRVIYSQFLKRLGVTGQLDEAESTAKAPGLAERSRSSHPSHAETIKSRAVQDTVLKKLRDSLSLQNTSLQDLLLKTGRDSGGMLSLKNFKRILEDRGIILDPQEFHILTEALGFKDGNLSDSDLLAKYEENVRRQRSAYRQRSGSNRSNGRGLSLMTTEDCLSQLKGRIEEHHGDILSAFLMMDKNHDGLVSRNDFRGLYNSLLFVAKETEYQRLLELLGLKPGATLNYSDFFNVIQSTNKTGAQTHPVNRTMQSVNQASDQVHGHLVSRARSGWPEMAKTFSQLDEDGQGLVYKKDLRQLLYTYALPITPNEFEKLWSRYDVEGKGYLTHSEFLHKLGMDPEGERRGSSHMIEEEQSESQRQADTAGMETPHTRTMLRDVGEAIRGNYQDFSVTLTRLDEKRDGHVTVKDLQALLWKHSCLLEEGHLIHLLNNLNITVENGKLSYLDFLRAFDNQPATPGPHPASPAQRESVEGLSLERALLRIREVVAVSFNTLHKAFSAFDKSGKGTVSALEFRRVLDHFCVRLSDRQLRHLLAKLRVNEEDHTIPWREFLLRFHPDNQETAEEWLEKVRRAGQPAKSRPLPIEDVLGRIQEVVSAKIYTITKEMADLDYGHINVISKEDFRTVCDRHFMRLTLEQFENLWNQLPVNAFGNLEYREFLKRFSGVPGEKPQSPERRCPSKGSLSPSPSEVAPSVLRRPKTAPCTIGHSQSAEQTERTGRPATAGGRATPQQNAEVSERRLRSQMQRCWKVVQRRCRDQDTEGAGHISVGSFLAIMGDLHVKMTQPELEQLAAKHDIKINGTLSYPDFLRQFVLALKPQATPAFHRPKVPLPRRPMSAGVLSGQCLDAMLRIHGPVQRFWRPMRQSFITFDRTRSGHISLGDFRQVLRQYSISLSEDEVFHLSSYFDKNLSGKISYNDFLHTFLT</sequence>
<feature type="region of interest" description="Disordered" evidence="5">
    <location>
        <begin position="344"/>
        <end position="369"/>
    </location>
</feature>
<protein>
    <recommendedName>
        <fullName evidence="6">EF-hand domain-containing protein</fullName>
    </recommendedName>
</protein>
<evidence type="ECO:0000259" key="6">
    <source>
        <dbReference type="PROSITE" id="PS50222"/>
    </source>
</evidence>
<dbReference type="Pfam" id="PF08976">
    <property type="entry name" value="EF-hand_11"/>
    <property type="match status" value="1"/>
</dbReference>
<feature type="domain" description="EF-hand" evidence="6">
    <location>
        <begin position="926"/>
        <end position="961"/>
    </location>
</feature>
<dbReference type="PROSITE" id="PS50222">
    <property type="entry name" value="EF_HAND_2"/>
    <property type="match status" value="8"/>
</dbReference>
<dbReference type="Gene3D" id="1.10.238.10">
    <property type="entry name" value="EF-hand"/>
    <property type="match status" value="10"/>
</dbReference>
<gene>
    <name evidence="7" type="ORF">MATL_G00246150</name>
</gene>
<feature type="domain" description="EF-hand" evidence="6">
    <location>
        <begin position="170"/>
        <end position="205"/>
    </location>
</feature>
<evidence type="ECO:0000313" key="8">
    <source>
        <dbReference type="Proteomes" id="UP001046870"/>
    </source>
</evidence>
<dbReference type="FunFam" id="1.10.238.10:FF:000121">
    <property type="entry name" value="EF-hand calcium-binding domain-containing protein 6"/>
    <property type="match status" value="1"/>
</dbReference>
<dbReference type="Pfam" id="PF13202">
    <property type="entry name" value="EF-hand_5"/>
    <property type="match status" value="1"/>
</dbReference>
<accession>A0A9D3PEE7</accession>
<organism evidence="7 8">
    <name type="scientific">Megalops atlanticus</name>
    <name type="common">Tarpon</name>
    <name type="synonym">Clupea gigantea</name>
    <dbReference type="NCBI Taxonomy" id="7932"/>
    <lineage>
        <taxon>Eukaryota</taxon>
        <taxon>Metazoa</taxon>
        <taxon>Chordata</taxon>
        <taxon>Craniata</taxon>
        <taxon>Vertebrata</taxon>
        <taxon>Euteleostomi</taxon>
        <taxon>Actinopterygii</taxon>
        <taxon>Neopterygii</taxon>
        <taxon>Teleostei</taxon>
        <taxon>Elopiformes</taxon>
        <taxon>Megalopidae</taxon>
        <taxon>Megalops</taxon>
    </lineage>
</organism>
<evidence type="ECO:0000256" key="4">
    <source>
        <dbReference type="ARBA" id="ARBA00022837"/>
    </source>
</evidence>
<dbReference type="PANTHER" id="PTHR20875:SF2">
    <property type="entry name" value="EF-HAND CALCIUM-BINDING DOMAIN-CONTAINING PROTEIN 6"/>
    <property type="match status" value="1"/>
</dbReference>
<dbReference type="InterPro" id="IPR018247">
    <property type="entry name" value="EF_Hand_1_Ca_BS"/>
</dbReference>
<feature type="compositionally biased region" description="Basic and acidic residues" evidence="5">
    <location>
        <begin position="467"/>
        <end position="480"/>
    </location>
</feature>
<dbReference type="CDD" id="cd00051">
    <property type="entry name" value="EFh"/>
    <property type="match status" value="1"/>
</dbReference>
<dbReference type="PROSITE" id="PS00018">
    <property type="entry name" value="EF_HAND_1"/>
    <property type="match status" value="2"/>
</dbReference>
<dbReference type="InterPro" id="IPR011992">
    <property type="entry name" value="EF-hand-dom_pair"/>
</dbReference>
<evidence type="ECO:0000313" key="7">
    <source>
        <dbReference type="EMBL" id="KAG7455922.1"/>
    </source>
</evidence>
<evidence type="ECO:0000256" key="1">
    <source>
        <dbReference type="ARBA" id="ARBA00022553"/>
    </source>
</evidence>
<feature type="domain" description="EF-hand" evidence="6">
    <location>
        <begin position="1299"/>
        <end position="1329"/>
    </location>
</feature>
<feature type="domain" description="EF-hand" evidence="6">
    <location>
        <begin position="41"/>
        <end position="76"/>
    </location>
</feature>
<dbReference type="SUPFAM" id="SSF47473">
    <property type="entry name" value="EF-hand"/>
    <property type="match status" value="5"/>
</dbReference>
<dbReference type="OrthoDB" id="26525at2759"/>
<feature type="domain" description="EF-hand" evidence="6">
    <location>
        <begin position="77"/>
        <end position="112"/>
    </location>
</feature>
<dbReference type="SMART" id="SM00054">
    <property type="entry name" value="EFh"/>
    <property type="match status" value="11"/>
</dbReference>
<dbReference type="EMBL" id="JAFDVH010000023">
    <property type="protein sequence ID" value="KAG7455922.1"/>
    <property type="molecule type" value="Genomic_DNA"/>
</dbReference>
<feature type="region of interest" description="Disordered" evidence="5">
    <location>
        <begin position="245"/>
        <end position="270"/>
    </location>
</feature>
<keyword evidence="2" id="KW-0479">Metal-binding</keyword>
<dbReference type="GO" id="GO:0005654">
    <property type="term" value="C:nucleoplasm"/>
    <property type="evidence" value="ECO:0007669"/>
    <property type="project" value="TreeGrafter"/>
</dbReference>
<feature type="domain" description="EF-hand" evidence="6">
    <location>
        <begin position="275"/>
        <end position="310"/>
    </location>
</feature>
<dbReference type="InterPro" id="IPR052603">
    <property type="entry name" value="EFCB6"/>
</dbReference>
<feature type="compositionally biased region" description="Polar residues" evidence="5">
    <location>
        <begin position="255"/>
        <end position="270"/>
    </location>
</feature>
<keyword evidence="1" id="KW-0597">Phosphoprotein</keyword>
<dbReference type="Pfam" id="PF13499">
    <property type="entry name" value="EF-hand_7"/>
    <property type="match status" value="2"/>
</dbReference>
<dbReference type="InterPro" id="IPR015070">
    <property type="entry name" value="EF_hand_DJBP"/>
</dbReference>
<evidence type="ECO:0000256" key="3">
    <source>
        <dbReference type="ARBA" id="ARBA00022737"/>
    </source>
</evidence>
<feature type="domain" description="EF-hand" evidence="6">
    <location>
        <begin position="606"/>
        <end position="641"/>
    </location>
</feature>
<dbReference type="FunFam" id="1.10.238.10:FF:000179">
    <property type="entry name" value="EF-hand calcium-binding domain-containing protein 6"/>
    <property type="match status" value="1"/>
</dbReference>
<feature type="compositionally biased region" description="Basic and acidic residues" evidence="5">
    <location>
        <begin position="774"/>
        <end position="789"/>
    </location>
</feature>
<name>A0A9D3PEE7_MEGAT</name>
<feature type="domain" description="EF-hand" evidence="6">
    <location>
        <begin position="744"/>
        <end position="779"/>
    </location>
</feature>
<feature type="region of interest" description="Disordered" evidence="5">
    <location>
        <begin position="774"/>
        <end position="806"/>
    </location>
</feature>
<dbReference type="PANTHER" id="PTHR20875">
    <property type="entry name" value="EF-HAND CALCIUM-BINDING DOMAIN-CONTAINING PROTEIN 6-RELATED"/>
    <property type="match status" value="1"/>
</dbReference>
<keyword evidence="3" id="KW-0677">Repeat</keyword>
<dbReference type="GO" id="GO:0005509">
    <property type="term" value="F:calcium ion binding"/>
    <property type="evidence" value="ECO:0007669"/>
    <property type="project" value="InterPro"/>
</dbReference>
<dbReference type="InterPro" id="IPR002048">
    <property type="entry name" value="EF_hand_dom"/>
</dbReference>
<evidence type="ECO:0000256" key="2">
    <source>
        <dbReference type="ARBA" id="ARBA00022723"/>
    </source>
</evidence>
<feature type="region of interest" description="Disordered" evidence="5">
    <location>
        <begin position="458"/>
        <end position="480"/>
    </location>
</feature>
<evidence type="ECO:0000256" key="5">
    <source>
        <dbReference type="SAM" id="MobiDB-lite"/>
    </source>
</evidence>
<keyword evidence="8" id="KW-1185">Reference proteome</keyword>
<keyword evidence="4" id="KW-0106">Calcium</keyword>
<dbReference type="Proteomes" id="UP001046870">
    <property type="component" value="Chromosome 23"/>
</dbReference>
<feature type="compositionally biased region" description="Low complexity" evidence="5">
    <location>
        <begin position="353"/>
        <end position="363"/>
    </location>
</feature>
<reference evidence="7" key="1">
    <citation type="submission" date="2021-01" db="EMBL/GenBank/DDBJ databases">
        <authorList>
            <person name="Zahm M."/>
            <person name="Roques C."/>
            <person name="Cabau C."/>
            <person name="Klopp C."/>
            <person name="Donnadieu C."/>
            <person name="Jouanno E."/>
            <person name="Lampietro C."/>
            <person name="Louis A."/>
            <person name="Herpin A."/>
            <person name="Echchiki A."/>
            <person name="Berthelot C."/>
            <person name="Parey E."/>
            <person name="Roest-Crollius H."/>
            <person name="Braasch I."/>
            <person name="Postlethwait J."/>
            <person name="Bobe J."/>
            <person name="Montfort J."/>
            <person name="Bouchez O."/>
            <person name="Begum T."/>
            <person name="Mejri S."/>
            <person name="Adams A."/>
            <person name="Chen W.-J."/>
            <person name="Guiguen Y."/>
        </authorList>
    </citation>
    <scope>NUCLEOTIDE SEQUENCE</scope>
    <source>
        <strain evidence="7">YG-15Mar2019-1</strain>
        <tissue evidence="7">Brain</tissue>
    </source>
</reference>
<feature type="region of interest" description="Disordered" evidence="5">
    <location>
        <begin position="1100"/>
        <end position="1175"/>
    </location>
</feature>